<dbReference type="Gramene" id="AET1Gv20899700.18">
    <property type="protein sequence ID" value="AET1Gv20899700.18"/>
    <property type="gene ID" value="AET1Gv20899700"/>
</dbReference>
<protein>
    <submittedName>
        <fullName evidence="1">Uncharacterized protein</fullName>
    </submittedName>
</protein>
<dbReference type="AlphaFoldDB" id="A0A452ZSC1"/>
<dbReference type="EnsemblPlants" id="AET1Gv20899700.16">
    <property type="protein sequence ID" value="AET1Gv20899700.16"/>
    <property type="gene ID" value="AET1Gv20899700"/>
</dbReference>
<dbReference type="Gramene" id="AET1Gv20899700.15">
    <property type="protein sequence ID" value="AET1Gv20899700.15"/>
    <property type="gene ID" value="AET1Gv20899700"/>
</dbReference>
<evidence type="ECO:0000313" key="1">
    <source>
        <dbReference type="EnsemblPlants" id="AET1Gv20899700.18"/>
    </source>
</evidence>
<dbReference type="Gramene" id="AET1Gv20899700.1">
    <property type="protein sequence ID" value="AET1Gv20899700.1"/>
    <property type="gene ID" value="AET1Gv20899700"/>
</dbReference>
<accession>A0A452ZSC1</accession>
<name>A0A452ZSC1_AEGTS</name>
<dbReference type="EnsemblPlants" id="AET1Gv20899700.1">
    <property type="protein sequence ID" value="AET1Gv20899700.1"/>
    <property type="gene ID" value="AET1Gv20899700"/>
</dbReference>
<reference evidence="1" key="4">
    <citation type="submission" date="2019-03" db="UniProtKB">
        <authorList>
            <consortium name="EnsemblPlants"/>
        </authorList>
    </citation>
    <scope>IDENTIFICATION</scope>
</reference>
<proteinExistence type="predicted"/>
<sequence>MCGSFRQWAHPYRCLEARMCHPSEVVFLSICSQLTRTHTPRMFSSPSTKMGSDGNGPPTVATPRRAPTSFSLLAELSPVFLELIWHVTTNAHDLSFRVKTYAISMQAAQELLTAKTPQVCSIHSLFLTN</sequence>
<keyword evidence="2" id="KW-1185">Reference proteome</keyword>
<dbReference type="EnsemblPlants" id="AET1Gv20899700.17">
    <property type="protein sequence ID" value="AET1Gv20899700.17"/>
    <property type="gene ID" value="AET1Gv20899700"/>
</dbReference>
<dbReference type="Gramene" id="AET1Gv20899700.13">
    <property type="protein sequence ID" value="AET1Gv20899700.13"/>
    <property type="gene ID" value="AET1Gv20899700"/>
</dbReference>
<reference evidence="2" key="1">
    <citation type="journal article" date="2014" name="Science">
        <title>Ancient hybridizations among the ancestral genomes of bread wheat.</title>
        <authorList>
            <consortium name="International Wheat Genome Sequencing Consortium,"/>
            <person name="Marcussen T."/>
            <person name="Sandve S.R."/>
            <person name="Heier L."/>
            <person name="Spannagl M."/>
            <person name="Pfeifer M."/>
            <person name="Jakobsen K.S."/>
            <person name="Wulff B.B."/>
            <person name="Steuernagel B."/>
            <person name="Mayer K.F."/>
            <person name="Olsen O.A."/>
        </authorList>
    </citation>
    <scope>NUCLEOTIDE SEQUENCE [LARGE SCALE GENOMIC DNA]</scope>
    <source>
        <strain evidence="2">cv. AL8/78</strain>
    </source>
</reference>
<dbReference type="Gramene" id="AET1Gv20899700.17">
    <property type="protein sequence ID" value="AET1Gv20899700.17"/>
    <property type="gene ID" value="AET1Gv20899700"/>
</dbReference>
<reference evidence="1" key="5">
    <citation type="journal article" date="2021" name="G3 (Bethesda)">
        <title>Aegilops tauschii genome assembly Aet v5.0 features greater sequence contiguity and improved annotation.</title>
        <authorList>
            <person name="Wang L."/>
            <person name="Zhu T."/>
            <person name="Rodriguez J.C."/>
            <person name="Deal K.R."/>
            <person name="Dubcovsky J."/>
            <person name="McGuire P.E."/>
            <person name="Lux T."/>
            <person name="Spannagl M."/>
            <person name="Mayer K.F.X."/>
            <person name="Baldrich P."/>
            <person name="Meyers B.C."/>
            <person name="Huo N."/>
            <person name="Gu Y.Q."/>
            <person name="Zhou H."/>
            <person name="Devos K.M."/>
            <person name="Bennetzen J.L."/>
            <person name="Unver T."/>
            <person name="Budak H."/>
            <person name="Gulick P.J."/>
            <person name="Galiba G."/>
            <person name="Kalapos B."/>
            <person name="Nelson D.R."/>
            <person name="Li P."/>
            <person name="You F.M."/>
            <person name="Luo M.C."/>
            <person name="Dvorak J."/>
        </authorList>
    </citation>
    <scope>NUCLEOTIDE SEQUENCE [LARGE SCALE GENOMIC DNA]</scope>
    <source>
        <strain evidence="1">cv. AL8/78</strain>
    </source>
</reference>
<organism evidence="1 2">
    <name type="scientific">Aegilops tauschii subsp. strangulata</name>
    <name type="common">Goatgrass</name>
    <dbReference type="NCBI Taxonomy" id="200361"/>
    <lineage>
        <taxon>Eukaryota</taxon>
        <taxon>Viridiplantae</taxon>
        <taxon>Streptophyta</taxon>
        <taxon>Embryophyta</taxon>
        <taxon>Tracheophyta</taxon>
        <taxon>Spermatophyta</taxon>
        <taxon>Magnoliopsida</taxon>
        <taxon>Liliopsida</taxon>
        <taxon>Poales</taxon>
        <taxon>Poaceae</taxon>
        <taxon>BOP clade</taxon>
        <taxon>Pooideae</taxon>
        <taxon>Triticodae</taxon>
        <taxon>Triticeae</taxon>
        <taxon>Triticinae</taxon>
        <taxon>Aegilops</taxon>
    </lineage>
</organism>
<dbReference type="EnsemblPlants" id="AET1Gv20899700.18">
    <property type="protein sequence ID" value="AET1Gv20899700.18"/>
    <property type="gene ID" value="AET1Gv20899700"/>
</dbReference>
<dbReference type="EnsemblPlants" id="AET1Gv20899700.14">
    <property type="protein sequence ID" value="AET1Gv20899700.14"/>
    <property type="gene ID" value="AET1Gv20899700"/>
</dbReference>
<dbReference type="EnsemblPlants" id="AET1Gv20899700.13">
    <property type="protein sequence ID" value="AET1Gv20899700.13"/>
    <property type="gene ID" value="AET1Gv20899700"/>
</dbReference>
<evidence type="ECO:0000313" key="2">
    <source>
        <dbReference type="Proteomes" id="UP000015105"/>
    </source>
</evidence>
<dbReference type="Gramene" id="AET1Gv20899700.11">
    <property type="protein sequence ID" value="AET1Gv20899700.11"/>
    <property type="gene ID" value="AET1Gv20899700"/>
</dbReference>
<dbReference type="EnsemblPlants" id="AET1Gv20899700.11">
    <property type="protein sequence ID" value="AET1Gv20899700.11"/>
    <property type="gene ID" value="AET1Gv20899700"/>
</dbReference>
<dbReference type="EnsemblPlants" id="AET1Gv20899700.15">
    <property type="protein sequence ID" value="AET1Gv20899700.15"/>
    <property type="gene ID" value="AET1Gv20899700"/>
</dbReference>
<dbReference type="EnsemblPlants" id="AET1Gv20899700.12">
    <property type="protein sequence ID" value="AET1Gv20899700.12"/>
    <property type="gene ID" value="AET1Gv20899700"/>
</dbReference>
<dbReference type="Proteomes" id="UP000015105">
    <property type="component" value="Chromosome 1D"/>
</dbReference>
<dbReference type="Gramene" id="AET1Gv20899700.16">
    <property type="protein sequence ID" value="AET1Gv20899700.16"/>
    <property type="gene ID" value="AET1Gv20899700"/>
</dbReference>
<dbReference type="Gramene" id="AET1Gv20899700.14">
    <property type="protein sequence ID" value="AET1Gv20899700.14"/>
    <property type="gene ID" value="AET1Gv20899700"/>
</dbReference>
<reference evidence="2" key="2">
    <citation type="journal article" date="2017" name="Nat. Plants">
        <title>The Aegilops tauschii genome reveals multiple impacts of transposons.</title>
        <authorList>
            <person name="Zhao G."/>
            <person name="Zou C."/>
            <person name="Li K."/>
            <person name="Wang K."/>
            <person name="Li T."/>
            <person name="Gao L."/>
            <person name="Zhang X."/>
            <person name="Wang H."/>
            <person name="Yang Z."/>
            <person name="Liu X."/>
            <person name="Jiang W."/>
            <person name="Mao L."/>
            <person name="Kong X."/>
            <person name="Jiao Y."/>
            <person name="Jia J."/>
        </authorList>
    </citation>
    <scope>NUCLEOTIDE SEQUENCE [LARGE SCALE GENOMIC DNA]</scope>
    <source>
        <strain evidence="2">cv. AL8/78</strain>
    </source>
</reference>
<dbReference type="Gramene" id="AET1Gv20899700.12">
    <property type="protein sequence ID" value="AET1Gv20899700.12"/>
    <property type="gene ID" value="AET1Gv20899700"/>
</dbReference>
<reference evidence="1" key="3">
    <citation type="journal article" date="2017" name="Nature">
        <title>Genome sequence of the progenitor of the wheat D genome Aegilops tauschii.</title>
        <authorList>
            <person name="Luo M.C."/>
            <person name="Gu Y.Q."/>
            <person name="Puiu D."/>
            <person name="Wang H."/>
            <person name="Twardziok S.O."/>
            <person name="Deal K.R."/>
            <person name="Huo N."/>
            <person name="Zhu T."/>
            <person name="Wang L."/>
            <person name="Wang Y."/>
            <person name="McGuire P.E."/>
            <person name="Liu S."/>
            <person name="Long H."/>
            <person name="Ramasamy R.K."/>
            <person name="Rodriguez J.C."/>
            <person name="Van S.L."/>
            <person name="Yuan L."/>
            <person name="Wang Z."/>
            <person name="Xia Z."/>
            <person name="Xiao L."/>
            <person name="Anderson O.D."/>
            <person name="Ouyang S."/>
            <person name="Liang Y."/>
            <person name="Zimin A.V."/>
            <person name="Pertea G."/>
            <person name="Qi P."/>
            <person name="Bennetzen J.L."/>
            <person name="Dai X."/>
            <person name="Dawson M.W."/>
            <person name="Muller H.G."/>
            <person name="Kugler K."/>
            <person name="Rivarola-Duarte L."/>
            <person name="Spannagl M."/>
            <person name="Mayer K.F.X."/>
            <person name="Lu F.H."/>
            <person name="Bevan M.W."/>
            <person name="Leroy P."/>
            <person name="Li P."/>
            <person name="You F.M."/>
            <person name="Sun Q."/>
            <person name="Liu Z."/>
            <person name="Lyons E."/>
            <person name="Wicker T."/>
            <person name="Salzberg S.L."/>
            <person name="Devos K.M."/>
            <person name="Dvorak J."/>
        </authorList>
    </citation>
    <scope>NUCLEOTIDE SEQUENCE [LARGE SCALE GENOMIC DNA]</scope>
    <source>
        <strain evidence="1">cv. AL8/78</strain>
    </source>
</reference>